<comment type="catalytic activity">
    <reaction evidence="2">
        <text>N-terminal N-formyl-L-methionyl-[peptide] + H2O = N-terminal L-methionyl-[peptide] + formate</text>
        <dbReference type="Rhea" id="RHEA:24420"/>
        <dbReference type="Rhea" id="RHEA-COMP:10639"/>
        <dbReference type="Rhea" id="RHEA-COMP:10640"/>
        <dbReference type="ChEBI" id="CHEBI:15377"/>
        <dbReference type="ChEBI" id="CHEBI:15740"/>
        <dbReference type="ChEBI" id="CHEBI:49298"/>
        <dbReference type="ChEBI" id="CHEBI:64731"/>
        <dbReference type="EC" id="3.5.1.88"/>
    </reaction>
</comment>
<dbReference type="PANTHER" id="PTHR10458">
    <property type="entry name" value="PEPTIDE DEFORMYLASE"/>
    <property type="match status" value="1"/>
</dbReference>
<dbReference type="Gene3D" id="3.90.45.10">
    <property type="entry name" value="Peptide deformylase"/>
    <property type="match status" value="1"/>
</dbReference>
<proteinExistence type="inferred from homology"/>
<feature type="active site" evidence="2">
    <location>
        <position position="150"/>
    </location>
</feature>
<dbReference type="CDD" id="cd00487">
    <property type="entry name" value="Pep_deformylase"/>
    <property type="match status" value="1"/>
</dbReference>
<comment type="similarity">
    <text evidence="1 2">Belongs to the polypeptide deformylase family.</text>
</comment>
<dbReference type="EMBL" id="ABOX02000012">
    <property type="protein sequence ID" value="EEF61094.1"/>
    <property type="molecule type" value="Genomic_DNA"/>
</dbReference>
<dbReference type="GO" id="GO:0046872">
    <property type="term" value="F:metal ion binding"/>
    <property type="evidence" value="ECO:0007669"/>
    <property type="project" value="UniProtKB-KW"/>
</dbReference>
<dbReference type="InterPro" id="IPR023635">
    <property type="entry name" value="Peptide_deformylase"/>
</dbReference>
<comment type="cofactor">
    <cofactor evidence="2">
        <name>Fe(2+)</name>
        <dbReference type="ChEBI" id="CHEBI:29033"/>
    </cofactor>
    <text evidence="2">Binds 1 Fe(2+) ion.</text>
</comment>
<comment type="caution">
    <text evidence="3">The sequence shown here is derived from an EMBL/GenBank/DDBJ whole genome shotgun (WGS) entry which is preliminary data.</text>
</comment>
<dbReference type="SUPFAM" id="SSF56420">
    <property type="entry name" value="Peptide deformylase"/>
    <property type="match status" value="1"/>
</dbReference>
<protein>
    <recommendedName>
        <fullName evidence="2">Peptide deformylase</fullName>
        <shortName evidence="2">PDF</shortName>
        <ecNumber evidence="2">3.5.1.88</ecNumber>
    </recommendedName>
    <alternativeName>
        <fullName evidence="2">Polypeptide deformylase</fullName>
    </alternativeName>
</protein>
<dbReference type="PIRSF" id="PIRSF004749">
    <property type="entry name" value="Pep_def"/>
    <property type="match status" value="1"/>
</dbReference>
<gene>
    <name evidence="2" type="primary">def</name>
    <name evidence="3" type="ORF">Cflav_PD3811</name>
</gene>
<dbReference type="PRINTS" id="PR01576">
    <property type="entry name" value="PDEFORMYLASE"/>
</dbReference>
<dbReference type="STRING" id="320771.Cflav_PD3811"/>
<keyword evidence="2 3" id="KW-0378">Hydrolase</keyword>
<feature type="binding site" evidence="2">
    <location>
        <position position="107"/>
    </location>
    <ligand>
        <name>Fe cation</name>
        <dbReference type="ChEBI" id="CHEBI:24875"/>
    </ligand>
</feature>
<dbReference type="EC" id="3.5.1.88" evidence="2"/>
<feature type="binding site" evidence="2">
    <location>
        <position position="153"/>
    </location>
    <ligand>
        <name>Fe cation</name>
        <dbReference type="ChEBI" id="CHEBI:24875"/>
    </ligand>
</feature>
<comment type="function">
    <text evidence="2">Removes the formyl group from the N-terminal Met of newly synthesized proteins. Requires at least a dipeptide for an efficient rate of reaction. N-terminal L-methionine is a prerequisite for activity but the enzyme has broad specificity at other positions.</text>
</comment>
<dbReference type="GO" id="GO:0042586">
    <property type="term" value="F:peptide deformylase activity"/>
    <property type="evidence" value="ECO:0007669"/>
    <property type="project" value="UniProtKB-UniRule"/>
</dbReference>
<dbReference type="OrthoDB" id="9784988at2"/>
<organism evidence="3 4">
    <name type="scientific">Pedosphaera parvula (strain Ellin514)</name>
    <dbReference type="NCBI Taxonomy" id="320771"/>
    <lineage>
        <taxon>Bacteria</taxon>
        <taxon>Pseudomonadati</taxon>
        <taxon>Verrucomicrobiota</taxon>
        <taxon>Pedosphaerae</taxon>
        <taxon>Pedosphaerales</taxon>
        <taxon>Pedosphaeraceae</taxon>
        <taxon>Pedosphaera</taxon>
    </lineage>
</organism>
<keyword evidence="2" id="KW-0479">Metal-binding</keyword>
<dbReference type="Proteomes" id="UP000003688">
    <property type="component" value="Unassembled WGS sequence"/>
</dbReference>
<dbReference type="InterPro" id="IPR036821">
    <property type="entry name" value="Peptide_deformylase_sf"/>
</dbReference>
<accession>B9XGP3</accession>
<keyword evidence="4" id="KW-1185">Reference proteome</keyword>
<dbReference type="HAMAP" id="MF_00163">
    <property type="entry name" value="Pep_deformylase"/>
    <property type="match status" value="1"/>
</dbReference>
<evidence type="ECO:0000313" key="3">
    <source>
        <dbReference type="EMBL" id="EEF61094.1"/>
    </source>
</evidence>
<keyword evidence="2" id="KW-0648">Protein biosynthesis</keyword>
<evidence type="ECO:0000256" key="2">
    <source>
        <dbReference type="HAMAP-Rule" id="MF_00163"/>
    </source>
</evidence>
<dbReference type="GO" id="GO:0006412">
    <property type="term" value="P:translation"/>
    <property type="evidence" value="ECO:0007669"/>
    <property type="project" value="UniProtKB-UniRule"/>
</dbReference>
<dbReference type="AlphaFoldDB" id="B9XGP3"/>
<evidence type="ECO:0000256" key="1">
    <source>
        <dbReference type="ARBA" id="ARBA00010759"/>
    </source>
</evidence>
<dbReference type="RefSeq" id="WP_007414989.1">
    <property type="nucleotide sequence ID" value="NZ_ABOX02000012.1"/>
</dbReference>
<keyword evidence="2" id="KW-0408">Iron</keyword>
<dbReference type="NCBIfam" id="TIGR00079">
    <property type="entry name" value="pept_deformyl"/>
    <property type="match status" value="1"/>
</dbReference>
<dbReference type="PANTHER" id="PTHR10458:SF22">
    <property type="entry name" value="PEPTIDE DEFORMYLASE"/>
    <property type="match status" value="1"/>
</dbReference>
<sequence length="191" mass="21371">MSLKVIKYGHPVLRKKGEKVTRVTSEIKQFIKDMFETMYESRGIGLAAQQVARAVQITVIDVRGITDRPSTLELNGKPASVEKFMPLVLINPEVKPVGPKVAGTEGCLSFPEIFAEITRPETVDVVAMNENGERIEFRAGGLLARAVQHETDHLNGILFIDRMDTETKQELKPELEELQARTKAELKKSKE</sequence>
<dbReference type="Pfam" id="PF01327">
    <property type="entry name" value="Pep_deformylase"/>
    <property type="match status" value="1"/>
</dbReference>
<feature type="binding site" evidence="2">
    <location>
        <position position="149"/>
    </location>
    <ligand>
        <name>Fe cation</name>
        <dbReference type="ChEBI" id="CHEBI:24875"/>
    </ligand>
</feature>
<dbReference type="NCBIfam" id="NF001159">
    <property type="entry name" value="PRK00150.1-3"/>
    <property type="match status" value="1"/>
</dbReference>
<name>B9XGP3_PEDPL</name>
<reference evidence="3 4" key="1">
    <citation type="journal article" date="2011" name="J. Bacteriol.">
        <title>Genome sequence of 'Pedosphaera parvula' Ellin514, an aerobic Verrucomicrobial isolate from pasture soil.</title>
        <authorList>
            <person name="Kant R."/>
            <person name="van Passel M.W."/>
            <person name="Sangwan P."/>
            <person name="Palva A."/>
            <person name="Lucas S."/>
            <person name="Copeland A."/>
            <person name="Lapidus A."/>
            <person name="Glavina Del Rio T."/>
            <person name="Dalin E."/>
            <person name="Tice H."/>
            <person name="Bruce D."/>
            <person name="Goodwin L."/>
            <person name="Pitluck S."/>
            <person name="Chertkov O."/>
            <person name="Larimer F.W."/>
            <person name="Land M.L."/>
            <person name="Hauser L."/>
            <person name="Brettin T.S."/>
            <person name="Detter J.C."/>
            <person name="Han S."/>
            <person name="de Vos W.M."/>
            <person name="Janssen P.H."/>
            <person name="Smidt H."/>
        </authorList>
    </citation>
    <scope>NUCLEOTIDE SEQUENCE [LARGE SCALE GENOMIC DNA]</scope>
    <source>
        <strain evidence="3 4">Ellin514</strain>
    </source>
</reference>
<evidence type="ECO:0000313" key="4">
    <source>
        <dbReference type="Proteomes" id="UP000003688"/>
    </source>
</evidence>